<dbReference type="Pfam" id="PF11204">
    <property type="entry name" value="DUF2985"/>
    <property type="match status" value="2"/>
</dbReference>
<proteinExistence type="predicted"/>
<dbReference type="STRING" id="4537.A0A0E0JQG9"/>
<keyword evidence="2" id="KW-1133">Transmembrane helix</keyword>
<evidence type="ECO:0000256" key="1">
    <source>
        <dbReference type="SAM" id="MobiDB-lite"/>
    </source>
</evidence>
<dbReference type="NCBIfam" id="TIGR01571">
    <property type="entry name" value="A_thal_Cys_rich"/>
    <property type="match status" value="1"/>
</dbReference>
<dbReference type="PANTHER" id="PTHR31045">
    <property type="entry name" value="PLAC8 FAMILY PROTEIN-RELATED"/>
    <property type="match status" value="1"/>
</dbReference>
<dbReference type="Gramene" id="OPUNC01G34590.1">
    <property type="protein sequence ID" value="OPUNC01G34590.1"/>
    <property type="gene ID" value="OPUNC01G34590"/>
</dbReference>
<dbReference type="EnsemblPlants" id="OPUNC01G34590.1">
    <property type="protein sequence ID" value="OPUNC01G34590.1"/>
    <property type="gene ID" value="OPUNC01G34590"/>
</dbReference>
<dbReference type="HOGENOM" id="CLU_336297_0_0_1"/>
<evidence type="ECO:0000256" key="2">
    <source>
        <dbReference type="SAM" id="Phobius"/>
    </source>
</evidence>
<feature type="region of interest" description="Disordered" evidence="1">
    <location>
        <begin position="816"/>
        <end position="848"/>
    </location>
</feature>
<sequence length="848" mass="94514">MARLYLVGPSQTSWQAKVRKMVQNFPEDDMASTPCSDQTSPILTEYHITVPALHDGLIQGSVHHERRLLDCLRATPSVEWLKNINLCSPLTSFRLPSTGVRRYLHVEVHFIRRIIWSSVFSFCKNWLKHPLNIALLAWLLCVAAAGGMLILLLLGLLNGAFPSKPLRHHWIEIDNQILNALFTLMSIYQHPSLIHHLVLLCWWRPEDAAELRKVYCKNGDRRPGERAHMSVVVALLHVTCISQYVVCNLYWAYRSRSRSEFADNFFFILGVVAPVVAGAYTGNPRGRESDATSPRRRGAEADEIRGRRSVGEPWIGAPGLRRKMVQNFPEDDMASTPCSDQTSPILTEYHITVPALHDGLIQGSVHHERRLLDCLRATPSVEWLKNINLCSPLTSFRLPSTGVRRYLHVEVHFIRRIIWSSVFSFCKNWLKHPLNIALLAWLLCVAAAGGMLILLLLGLLNGAFPSKPLRHHWIEIDNQILNALFTLMSIYQHPSLIHHLVLLCWWRPEDAAELRKVYCKNGDRRPGERAHMSVVVALLHVTCISQYVVCNLYWAYRSRSRSEFADNFFFILGVVAPVVAGAYTVYSPLGRDTDDDASGEEAKQQQQQQHMIEAELPGTRTVVVDPVWAGGLLDCGEDPAACCLSSLCTFCVFGWNMERLGFGNMYVHTAMFLLLCVAPFWVFNVTALHIHDYDLSDAVGAAGIALCFFGLLYGGFWRVQMRKRFALPGSRWCCGSASLTDYARWLFCWPCALAQEVRTGNLYDVEVGGGFYEKAMDGGDAEGGAASTAATEAPVSVGGGEGDGVVGDVKLGMDGEMIPPARPVMETGDDRQGSGADIAANGGTELKS</sequence>
<reference evidence="3" key="1">
    <citation type="submission" date="2015-04" db="UniProtKB">
        <authorList>
            <consortium name="EnsemblPlants"/>
        </authorList>
    </citation>
    <scope>IDENTIFICATION</scope>
</reference>
<name>A0A0E0JQG9_ORYPU</name>
<feature type="transmembrane region" description="Helical" evidence="2">
    <location>
        <begin position="265"/>
        <end position="282"/>
    </location>
</feature>
<feature type="transmembrane region" description="Helical" evidence="2">
    <location>
        <begin position="568"/>
        <end position="586"/>
    </location>
</feature>
<dbReference type="AlphaFoldDB" id="A0A0E0JQG9"/>
<evidence type="ECO:0000313" key="3">
    <source>
        <dbReference type="EnsemblPlants" id="OPUNC01G34590.1"/>
    </source>
</evidence>
<accession>A0A0E0JQG9</accession>
<feature type="region of interest" description="Disordered" evidence="1">
    <location>
        <begin position="283"/>
        <end position="305"/>
    </location>
</feature>
<keyword evidence="2" id="KW-0812">Transmembrane</keyword>
<keyword evidence="4" id="KW-1185">Reference proteome</keyword>
<dbReference type="PANTHER" id="PTHR31045:SF23">
    <property type="entry name" value="OS01G0825900 PROTEIN"/>
    <property type="match status" value="1"/>
</dbReference>
<dbReference type="Pfam" id="PF04749">
    <property type="entry name" value="PLAC8"/>
    <property type="match status" value="1"/>
</dbReference>
<dbReference type="GO" id="GO:0009975">
    <property type="term" value="F:cyclase activity"/>
    <property type="evidence" value="ECO:0007669"/>
    <property type="project" value="TreeGrafter"/>
</dbReference>
<evidence type="ECO:0000313" key="4">
    <source>
        <dbReference type="Proteomes" id="UP000026962"/>
    </source>
</evidence>
<keyword evidence="2" id="KW-0472">Membrane</keyword>
<feature type="transmembrane region" description="Helical" evidence="2">
    <location>
        <begin position="231"/>
        <end position="253"/>
    </location>
</feature>
<feature type="transmembrane region" description="Helical" evidence="2">
    <location>
        <begin position="665"/>
        <end position="683"/>
    </location>
</feature>
<organism evidence="3">
    <name type="scientific">Oryza punctata</name>
    <name type="common">Red rice</name>
    <dbReference type="NCBI Taxonomy" id="4537"/>
    <lineage>
        <taxon>Eukaryota</taxon>
        <taxon>Viridiplantae</taxon>
        <taxon>Streptophyta</taxon>
        <taxon>Embryophyta</taxon>
        <taxon>Tracheophyta</taxon>
        <taxon>Spermatophyta</taxon>
        <taxon>Magnoliopsida</taxon>
        <taxon>Liliopsida</taxon>
        <taxon>Poales</taxon>
        <taxon>Poaceae</taxon>
        <taxon>BOP clade</taxon>
        <taxon>Oryzoideae</taxon>
        <taxon>Oryzeae</taxon>
        <taxon>Oryzinae</taxon>
        <taxon>Oryza</taxon>
    </lineage>
</organism>
<protein>
    <submittedName>
        <fullName evidence="3">Uncharacterized protein</fullName>
    </submittedName>
</protein>
<feature type="transmembrane region" description="Helical" evidence="2">
    <location>
        <begin position="534"/>
        <end position="556"/>
    </location>
</feature>
<dbReference type="InterPro" id="IPR021369">
    <property type="entry name" value="DUF2985"/>
</dbReference>
<feature type="transmembrane region" description="Helical" evidence="2">
    <location>
        <begin position="695"/>
        <end position="716"/>
    </location>
</feature>
<dbReference type="GO" id="GO:0051762">
    <property type="term" value="P:sesquiterpene biosynthetic process"/>
    <property type="evidence" value="ECO:0007669"/>
    <property type="project" value="TreeGrafter"/>
</dbReference>
<feature type="transmembrane region" description="Helical" evidence="2">
    <location>
        <begin position="133"/>
        <end position="157"/>
    </location>
</feature>
<dbReference type="Proteomes" id="UP000026962">
    <property type="component" value="Chromosome 1"/>
</dbReference>
<dbReference type="eggNOG" id="ENOG502QQ0U">
    <property type="taxonomic scope" value="Eukaryota"/>
</dbReference>
<dbReference type="InterPro" id="IPR006461">
    <property type="entry name" value="PLAC_motif_containing"/>
</dbReference>
<reference evidence="3" key="2">
    <citation type="submission" date="2018-05" db="EMBL/GenBank/DDBJ databases">
        <title>OpunRS2 (Oryza punctata Reference Sequence Version 2).</title>
        <authorList>
            <person name="Zhang J."/>
            <person name="Kudrna D."/>
            <person name="Lee S."/>
            <person name="Talag J."/>
            <person name="Welchert J."/>
            <person name="Wing R.A."/>
        </authorList>
    </citation>
    <scope>NUCLEOTIDE SEQUENCE [LARGE SCALE GENOMIC DNA]</scope>
</reference>
<feature type="transmembrane region" description="Helical" evidence="2">
    <location>
        <begin position="436"/>
        <end position="460"/>
    </location>
</feature>